<accession>A0ABT9G8H1</accession>
<keyword evidence="3" id="KW-0472">Membrane</keyword>
<dbReference type="Gene3D" id="2.60.420.10">
    <property type="entry name" value="Maltose phosphorylase, domain 3"/>
    <property type="match status" value="1"/>
</dbReference>
<keyword evidence="1" id="KW-0328">Glycosyltransferase</keyword>
<evidence type="ECO:0000256" key="3">
    <source>
        <dbReference type="SAM" id="Phobius"/>
    </source>
</evidence>
<keyword evidence="3" id="KW-0812">Transmembrane</keyword>
<evidence type="ECO:0000259" key="5">
    <source>
        <dbReference type="Pfam" id="PF10091"/>
    </source>
</evidence>
<dbReference type="Pfam" id="PF17167">
    <property type="entry name" value="Glyco_hydro_94"/>
    <property type="match status" value="1"/>
</dbReference>
<evidence type="ECO:0000313" key="8">
    <source>
        <dbReference type="Proteomes" id="UP001235760"/>
    </source>
</evidence>
<dbReference type="InterPro" id="IPR012341">
    <property type="entry name" value="6hp_glycosidase-like_sf"/>
</dbReference>
<evidence type="ECO:0000259" key="4">
    <source>
        <dbReference type="Pfam" id="PF06165"/>
    </source>
</evidence>
<feature type="transmembrane region" description="Helical" evidence="3">
    <location>
        <begin position="892"/>
        <end position="915"/>
    </location>
</feature>
<feature type="transmembrane region" description="Helical" evidence="3">
    <location>
        <begin position="991"/>
        <end position="1012"/>
    </location>
</feature>
<dbReference type="RefSeq" id="WP_305751330.1">
    <property type="nucleotide sequence ID" value="NZ_JAUZEE010000015.1"/>
</dbReference>
<dbReference type="InterPro" id="IPR019282">
    <property type="entry name" value="Glycoamylase-like_cons_dom"/>
</dbReference>
<comment type="caution">
    <text evidence="7">The sequence shown here is derived from an EMBL/GenBank/DDBJ whole genome shotgun (WGS) entry which is preliminary data.</text>
</comment>
<evidence type="ECO:0000259" key="6">
    <source>
        <dbReference type="Pfam" id="PF17167"/>
    </source>
</evidence>
<sequence length="2877" mass="311230">MADAALWKLIPGGATPSMCAMLDGIDGPLLPPIRSELFGPDRFAQHGRSLGATHRVQADARHPMAPWRSLAAAFAPTFVPRLKSNVRVLRLAHDFIGTQAASGHDVSPAAEWLLDNFHLIEAQLKAVHDGLPRRYFRSLPVLVDPPLAGLPRIYGVAWAHVAHTDGAFDEDLLVHFLNAYQETRPLSLRELWALPTTLRVVLIENLRRLAERVATNKAARELANRCCDQISQGHDDSAWLDPLLARLNRRGAGAAFLAQMAQRLHDIGSSGSLHPASRHREWLQRVLPQPAQLLDQQRADQTADNLSVSNAVRSLRAVGDADWPDMVARTSALMQAMLASPVFEAEDSASRDATLHGIEPLARRSGQDEAGVARSLLALMRTVHEANEAHAADDPRALAGHWLQGAGRPVLLRALGLREPWRWLWRRLAPRLALPAYLLTVAAGSAAGVAWLLPVHAGAASGGWTALAALFALLMAFPASEAVIAVIHRLISESTRPGRLPRCAFAQGLPAEHRVLVVIPTMLGEPAALDALLRSLRRHHLANPERHARYALLTDWPDAAEAEVPGDAERLAAARAGIEALNRLHPPEAADPANVPVNAPVNVPINAPATAPRFLLLHRARTHSIGEQAWIGWERKRGKLEQLVRALATGDASAFVDLGELSRLTPGTRHLVTLDSDTQLPPGRLRELVGIAAHPANAPRLDASGRRVVRGYGILQPRVVTPLPAAQSLTPFHALFAGQCGLDPYSAASSEVYQDLHGEGTFSGKGLLQVEAVHAVLAGRLPEGEVLSHDLLEGSIARCARVSDISLVEEAPSHADLAAARLHRWTRGDWQLLPILLRPGRYPMEAVNRWKMLDNLRRSLVAPMTWAMVVLSFGIALLAPPWPDAAGALRPAAAVLLAGAAFVAGPLLGALAGLVPTGTDHAWRHHLRHVGEDLLRVLGGGLWHLAMLQQHALDALDAVGRALHRLLVSRRHLLQWMPSGQTRASLGLRELLAAHAPASALALVMLAAVAGVAWAPSWLTCWPADQAPSGTALAWAAGAALLWLGTPLWTRWVSRPRRPRASAELTPTGRHYLHGVARDSWRLFERCVGPADHHLPPDNLQTDPQDLVAHRTSPTNIGLYLLSAACARAFGWIDSAELASRLEATLDTLDRLERHRGHFLNWYDTAQATPLLPMYVSTVDSGNLSGHLLALAQACLDEIAEPWPAPQRAALAGRLQALSRRCQRLAWEAEFGFLHHRKRRLLHIGYRVAEQQLDAGFYDLLASESRLTSLLAIAKGDVPVAHWAALGRPFYALGSRSALRSWSGSMFEYLMPTLVLAEPQGSVLREACGSAIREQIAYGNARGVPWGISECAHAGRDHTLTYQYAPQGVPRLALRRTPPDELVVAPYASALAAQLLPHLACLNLMALEDLSARGACGFVDALDYSPARLTVLDGGATRGTPVSTFMAHHQGMTIVALANVLLDGLPQRWGMADPHLDAVASLLHELPPREVSTLAAPPALPDLPAPGTRAPVLFREVLPGAAAVEPTHAFGNGRLGITLRANGCGTSRWGEIGLHRQRDDALRDAHGSFLFLRRPRPVSSPGGLLERLAQELVGPPSGSSLPAPAAQAAQAAQAAPAALVSLTAHPAPDPQAVYRSVFHADRVSFEAEWPDLLAQTTVWVSPEDDVEFRQVEWRNLGDQAIEIELVSAFDVTLSDPRADEAHPAFGNLFVGARWLPAARALLFERKARLVTEQPVHLAHVVAACDPAPLAVRVQTGRLAWLGRPGRVDRPQGLLQRAPADECTLATGLDPVSALAVTLRVPAHGKARVTFATAIATQQATVLAMVDKYRQREHVRRASLMSATLAGIRQRSLGLGAEPAMAVQSLTTALLMTLTDVQDNAADADLAGPVDGHALLRDRRRLWRLGISGDRPWLLVSVGAMAGLGLVRALVQALRGWAWAGIACDLVVIDTEPASYHMSLHHALKSLAERHGVDTATPGQPARTAVHLVHASDLDDDDRHTLRRGARARFVSDGRPLLHHVQDWLSRHELDRAQRRSVAAWTVGAGAAEVDAATAPGIVAASTGQFIAGHGEFRFDVGPRLRPQRPWVNVLANPAFGCLVSESGAGHTWAGNSRLHQLTAWSNDAVADPPGECFLLQLHDGRRSWSLAPSAWGDPQARYRIAHGQGITRIVHRIRHDGVELLVSASWCVDADLALKQVRIQLSHGDADPDAATLSLRLVGLVEWVMGARRADRASVDCAIAATPGQTVLLATQGEQADGFGGATAFMTLQPLADAPGEDRPDWTCDRREFLDDDGRLVLPERLGRRSGRALDPCAALSVDLALAPGQTVERVFLIGHGDSRAAALRLARGAVEVCAEVRQDAALTRWDSLLGAVEVRTPDPLFDALVNRWLVYQSVACRLWAKAGHYQAGGATGFRDQLQDTLALAWSAPELLRQQILLCASRQYATGDVQHWWHAPGGAGVRTRFSDDLLWLPHACAHHLARVGDDGLLDVVVPFLEGGEIPPGAEDLYETPQPGAQAASVYEHAARAIDRSLRSGAHGLPLMGSGDWNDGMNRVGHEGRGESVWLAWFLCALVRDVAPIARQRGEAERAQRWQDAAAGWAAALDGPAWDGQWYRRAFFDDGSPLGASTNAEARIDLIAQAWSVFADVTPRERQLAAMDAAQRLLVDPALGLTRLLDPPFARSEPSPGYIQAYPPGIRENGGQYTHAAVWALMAQAELARRLRADDPVAAQRHADAAWQICTGLSPAHRSADPLQGPRYLAEPYAIAGDIYSQPPCAGQAGWSWYTGSASWLHRAAIESILGLQMHATRFSLDPSLPSHWPGAELTLRRGGLTLAFEIRRVNGDDVETTDATRLVAGQSVPWQHLSGLCRYRLDLRD</sequence>
<evidence type="ECO:0000256" key="1">
    <source>
        <dbReference type="ARBA" id="ARBA00022676"/>
    </source>
</evidence>
<proteinExistence type="predicted"/>
<dbReference type="Proteomes" id="UP001235760">
    <property type="component" value="Unassembled WGS sequence"/>
</dbReference>
<feature type="transmembrane region" description="Helical" evidence="3">
    <location>
        <begin position="432"/>
        <end position="453"/>
    </location>
</feature>
<dbReference type="Pfam" id="PF10091">
    <property type="entry name" value="Glycoamylase"/>
    <property type="match status" value="1"/>
</dbReference>
<reference evidence="7 8" key="1">
    <citation type="submission" date="2023-08" db="EMBL/GenBank/DDBJ databases">
        <authorList>
            <person name="Roldan D.M."/>
            <person name="Menes R.J."/>
        </authorList>
    </citation>
    <scope>NUCLEOTIDE SEQUENCE [LARGE SCALE GENOMIC DNA]</scope>
    <source>
        <strain evidence="7 8">CCM 2812</strain>
    </source>
</reference>
<gene>
    <name evidence="7" type="ORF">Q8X39_19295</name>
</gene>
<keyword evidence="8" id="KW-1185">Reference proteome</keyword>
<feature type="transmembrane region" description="Helical" evidence="3">
    <location>
        <begin position="465"/>
        <end position="487"/>
    </location>
</feature>
<dbReference type="InterPro" id="IPR011013">
    <property type="entry name" value="Gal_mutarotase_sf_dom"/>
</dbReference>
<dbReference type="SUPFAM" id="SSF74650">
    <property type="entry name" value="Galactose mutarotase-like"/>
    <property type="match status" value="2"/>
</dbReference>
<dbReference type="InterPro" id="IPR052047">
    <property type="entry name" value="GH94_Enzymes"/>
</dbReference>
<dbReference type="InterPro" id="IPR008928">
    <property type="entry name" value="6-hairpin_glycosidase_sf"/>
</dbReference>
<evidence type="ECO:0000313" key="7">
    <source>
        <dbReference type="EMBL" id="MDP4302789.1"/>
    </source>
</evidence>
<dbReference type="Gene3D" id="1.50.10.10">
    <property type="match status" value="1"/>
</dbReference>
<dbReference type="PANTHER" id="PTHR37469">
    <property type="entry name" value="CELLOBIONIC ACID PHOSPHORYLASE-RELATED"/>
    <property type="match status" value="1"/>
</dbReference>
<dbReference type="SMART" id="SM01068">
    <property type="entry name" value="CBM_X"/>
    <property type="match status" value="1"/>
</dbReference>
<keyword evidence="3" id="KW-1133">Transmembrane helix</keyword>
<dbReference type="PANTHER" id="PTHR37469:SF2">
    <property type="entry name" value="CELLOBIONIC ACID PHOSPHORYLASE"/>
    <property type="match status" value="1"/>
</dbReference>
<feature type="domain" description="Glycosyl hydrolase 94 catalytic" evidence="6">
    <location>
        <begin position="2366"/>
        <end position="2802"/>
    </location>
</feature>
<dbReference type="InterPro" id="IPR010383">
    <property type="entry name" value="Glyco_hydrolase_94_b-supersand"/>
</dbReference>
<keyword evidence="2" id="KW-0808">Transferase</keyword>
<feature type="domain" description="Glycosyl hydrolase 94 supersandwich" evidence="4">
    <location>
        <begin position="2078"/>
        <end position="2348"/>
    </location>
</feature>
<dbReference type="InterPro" id="IPR037018">
    <property type="entry name" value="GH65_N"/>
</dbReference>
<dbReference type="SUPFAM" id="SSF48208">
    <property type="entry name" value="Six-hairpin glycosidases"/>
    <property type="match status" value="1"/>
</dbReference>
<dbReference type="Gene3D" id="1.50.10.140">
    <property type="match status" value="1"/>
</dbReference>
<dbReference type="InterPro" id="IPR033432">
    <property type="entry name" value="GH94_catalytic"/>
</dbReference>
<name>A0ABT9G8H1_LEPDI</name>
<dbReference type="EMBL" id="JAUZEE010000015">
    <property type="protein sequence ID" value="MDP4302789.1"/>
    <property type="molecule type" value="Genomic_DNA"/>
</dbReference>
<feature type="domain" description="Glycosyl hydrolase 94 supersandwich" evidence="4">
    <location>
        <begin position="1618"/>
        <end position="1830"/>
    </location>
</feature>
<feature type="transmembrane region" description="Helical" evidence="3">
    <location>
        <begin position="860"/>
        <end position="880"/>
    </location>
</feature>
<protein>
    <submittedName>
        <fullName evidence="7">Glucoamylase family protein</fullName>
    </submittedName>
</protein>
<dbReference type="Gene3D" id="2.70.98.40">
    <property type="entry name" value="Glycoside hydrolase, family 65, N-terminal domain"/>
    <property type="match status" value="2"/>
</dbReference>
<dbReference type="Pfam" id="PF06165">
    <property type="entry name" value="GH94_b-supersand"/>
    <property type="match status" value="2"/>
</dbReference>
<organism evidence="7 8">
    <name type="scientific">Leptothrix discophora</name>
    <dbReference type="NCBI Taxonomy" id="89"/>
    <lineage>
        <taxon>Bacteria</taxon>
        <taxon>Pseudomonadati</taxon>
        <taxon>Pseudomonadota</taxon>
        <taxon>Betaproteobacteria</taxon>
        <taxon>Burkholderiales</taxon>
        <taxon>Sphaerotilaceae</taxon>
        <taxon>Leptothrix</taxon>
    </lineage>
</organism>
<evidence type="ECO:0000256" key="2">
    <source>
        <dbReference type="ARBA" id="ARBA00022679"/>
    </source>
</evidence>
<feature type="domain" description="Glycoamylase-like" evidence="5">
    <location>
        <begin position="1258"/>
        <end position="1465"/>
    </location>
</feature>